<sequence length="50" mass="5960">MEMAVADQNDEFRREEYRTHMETYERFTSLTKYSVIAVVVLLVLMAIFLV</sequence>
<keyword evidence="1" id="KW-0812">Transmembrane</keyword>
<dbReference type="SUPFAM" id="SSF81469">
    <property type="entry name" value="Bacterial aa3 type cytochrome c oxidase subunit IV"/>
    <property type="match status" value="1"/>
</dbReference>
<gene>
    <name evidence="3" type="ORF">SAE02_02020</name>
</gene>
<keyword evidence="1" id="KW-1133">Transmembrane helix</keyword>
<evidence type="ECO:0000313" key="4">
    <source>
        <dbReference type="Proteomes" id="UP000321523"/>
    </source>
</evidence>
<reference evidence="3 4" key="1">
    <citation type="submission" date="2019-07" db="EMBL/GenBank/DDBJ databases">
        <title>Whole genome shotgun sequence of Skermanella aerolata NBRC 106429.</title>
        <authorList>
            <person name="Hosoyama A."/>
            <person name="Uohara A."/>
            <person name="Ohji S."/>
            <person name="Ichikawa N."/>
        </authorList>
    </citation>
    <scope>NUCLEOTIDE SEQUENCE [LARGE SCALE GENOMIC DNA]</scope>
    <source>
        <strain evidence="3 4">NBRC 106429</strain>
    </source>
</reference>
<feature type="domain" description="Cytochrome c oxidase subunit IV bacterial aa3 type" evidence="2">
    <location>
        <begin position="4"/>
        <end position="49"/>
    </location>
</feature>
<name>A0A512DHT7_9PROT</name>
<organism evidence="3 4">
    <name type="scientific">Skermanella aerolata</name>
    <dbReference type="NCBI Taxonomy" id="393310"/>
    <lineage>
        <taxon>Bacteria</taxon>
        <taxon>Pseudomonadati</taxon>
        <taxon>Pseudomonadota</taxon>
        <taxon>Alphaproteobacteria</taxon>
        <taxon>Rhodospirillales</taxon>
        <taxon>Azospirillaceae</taxon>
        <taxon>Skermanella</taxon>
    </lineage>
</organism>
<evidence type="ECO:0000259" key="2">
    <source>
        <dbReference type="Pfam" id="PF07835"/>
    </source>
</evidence>
<evidence type="ECO:0000313" key="3">
    <source>
        <dbReference type="EMBL" id="GEO36054.1"/>
    </source>
</evidence>
<dbReference type="Proteomes" id="UP000321523">
    <property type="component" value="Unassembled WGS sequence"/>
</dbReference>
<comment type="caution">
    <text evidence="3">The sequence shown here is derived from an EMBL/GenBank/DDBJ whole genome shotgun (WGS) entry which is preliminary data.</text>
</comment>
<protein>
    <recommendedName>
        <fullName evidence="2">Cytochrome c oxidase subunit IV bacterial aa3 type domain-containing protein</fullName>
    </recommendedName>
</protein>
<feature type="transmembrane region" description="Helical" evidence="1">
    <location>
        <begin position="30"/>
        <end position="49"/>
    </location>
</feature>
<dbReference type="InterPro" id="IPR036596">
    <property type="entry name" value="Cyt-C_aa3_sf"/>
</dbReference>
<dbReference type="InterPro" id="IPR012422">
    <property type="entry name" value="Cyt_c_oxidase_su4_bac-aa3"/>
</dbReference>
<dbReference type="AlphaFoldDB" id="A0A512DHT7"/>
<keyword evidence="1" id="KW-0472">Membrane</keyword>
<evidence type="ECO:0000256" key="1">
    <source>
        <dbReference type="SAM" id="Phobius"/>
    </source>
</evidence>
<dbReference type="EMBL" id="BJYZ01000001">
    <property type="protein sequence ID" value="GEO36054.1"/>
    <property type="molecule type" value="Genomic_DNA"/>
</dbReference>
<dbReference type="Pfam" id="PF07835">
    <property type="entry name" value="COX4_pro_2"/>
    <property type="match status" value="1"/>
</dbReference>
<proteinExistence type="predicted"/>
<keyword evidence="4" id="KW-1185">Reference proteome</keyword>
<accession>A0A512DHT7</accession>
<dbReference type="Gene3D" id="1.20.5.160">
    <property type="entry name" value="Bacterial aa3 type cytochrome c oxidase subunit IV"/>
    <property type="match status" value="1"/>
</dbReference>